<proteinExistence type="predicted"/>
<feature type="transmembrane region" description="Helical" evidence="1">
    <location>
        <begin position="36"/>
        <end position="54"/>
    </location>
</feature>
<keyword evidence="1" id="KW-0812">Transmembrane</keyword>
<dbReference type="RefSeq" id="WP_175011211.1">
    <property type="nucleotide sequence ID" value="NZ_CABVQN010000004.1"/>
</dbReference>
<protein>
    <submittedName>
        <fullName evidence="2">Uncharacterized protein</fullName>
    </submittedName>
</protein>
<dbReference type="EMBL" id="CABVQN010000004">
    <property type="protein sequence ID" value="VWC78822.1"/>
    <property type="molecule type" value="Genomic_DNA"/>
</dbReference>
<evidence type="ECO:0000313" key="2">
    <source>
        <dbReference type="EMBL" id="VWC78822.1"/>
    </source>
</evidence>
<organism evidence="2 3">
    <name type="scientific">Burkholderia lata (strain ATCC 17760 / DSM 23089 / LMG 22485 / NCIMB 9086 / R18194 / 383)</name>
    <dbReference type="NCBI Taxonomy" id="482957"/>
    <lineage>
        <taxon>Bacteria</taxon>
        <taxon>Pseudomonadati</taxon>
        <taxon>Pseudomonadota</taxon>
        <taxon>Betaproteobacteria</taxon>
        <taxon>Burkholderiales</taxon>
        <taxon>Burkholderiaceae</taxon>
        <taxon>Burkholderia</taxon>
        <taxon>Burkholderia cepacia complex</taxon>
    </lineage>
</organism>
<accession>A0A6P2V5U4</accession>
<name>A0A6P2V5U4_BURL3</name>
<keyword evidence="1" id="KW-0472">Membrane</keyword>
<evidence type="ECO:0000313" key="3">
    <source>
        <dbReference type="Proteomes" id="UP000494110"/>
    </source>
</evidence>
<dbReference type="AlphaFoldDB" id="A0A6P2V5U4"/>
<evidence type="ECO:0000256" key="1">
    <source>
        <dbReference type="SAM" id="Phobius"/>
    </source>
</evidence>
<dbReference type="Proteomes" id="UP000494110">
    <property type="component" value="Unassembled WGS sequence"/>
</dbReference>
<keyword evidence="1" id="KW-1133">Transmembrane helix</keyword>
<gene>
    <name evidence="2" type="ORF">BLA39750_01046</name>
</gene>
<sequence length="56" mass="5999">MNERTKVAGVLICLWCGLGGMSFARVVMPPGGASDLIWFGSGIASVVAAFYYLMKR</sequence>
<reference evidence="2 3" key="1">
    <citation type="submission" date="2019-09" db="EMBL/GenBank/DDBJ databases">
        <authorList>
            <person name="Depoorter E."/>
        </authorList>
    </citation>
    <scope>NUCLEOTIDE SEQUENCE [LARGE SCALE GENOMIC DNA]</scope>
    <source>
        <strain evidence="2">R-39750</strain>
    </source>
</reference>